<dbReference type="GO" id="GO:0047661">
    <property type="term" value="F:amino-acid racemase activity"/>
    <property type="evidence" value="ECO:0007669"/>
    <property type="project" value="InterPro"/>
</dbReference>
<sequence length="105" mass="11490">MKLLGIIGGMSTASSISYYQTINEQINRLLGANHGARLVIYNLDFEEIAQLQKQGNWQQAGEMLADAAKRLVLAGVDGILVSIRPTPIAFSKHEAGAHQYPYLYG</sequence>
<dbReference type="Gene3D" id="3.40.50.1860">
    <property type="match status" value="1"/>
</dbReference>
<organism evidence="1">
    <name type="scientific">Faucicola osloensis</name>
    <name type="common">Moraxella osloensis</name>
    <dbReference type="NCBI Taxonomy" id="34062"/>
    <lineage>
        <taxon>Bacteria</taxon>
        <taxon>Pseudomonadati</taxon>
        <taxon>Pseudomonadota</taxon>
        <taxon>Gammaproteobacteria</taxon>
        <taxon>Moraxellales</taxon>
        <taxon>Moraxellaceae</taxon>
        <taxon>Faucicola</taxon>
    </lineage>
</organism>
<dbReference type="InterPro" id="IPR015942">
    <property type="entry name" value="Asp/Glu/hydantoin_racemase"/>
</dbReference>
<evidence type="ECO:0000313" key="1">
    <source>
        <dbReference type="EMBL" id="MDI4510809.1"/>
    </source>
</evidence>
<name>A0AAW6TL26_FAUOS</name>
<dbReference type="SUPFAM" id="SSF53681">
    <property type="entry name" value="Aspartate/glutamate racemase"/>
    <property type="match status" value="1"/>
</dbReference>
<gene>
    <name evidence="1" type="ORF">E6P75_11455</name>
</gene>
<dbReference type="AlphaFoldDB" id="A0AAW6TL26"/>
<reference evidence="1" key="1">
    <citation type="submission" date="2019-04" db="EMBL/GenBank/DDBJ databases">
        <title>Moraxella osloensis CCUG 73412, isolated from corneal scrapings as causative agent of keratitis.</title>
        <authorList>
            <person name="Connolly G."/>
            <person name="Jaen-Luchoro D."/>
            <person name="Pinyeiro-Iglesias B."/>
            <person name="Curry A."/>
            <person name="Knowles S."/>
            <person name="Moore E.R.B."/>
        </authorList>
    </citation>
    <scope>NUCLEOTIDE SEQUENCE</scope>
    <source>
        <strain evidence="1">CCUG 73412</strain>
    </source>
</reference>
<comment type="caution">
    <text evidence="1">The sequence shown here is derived from an EMBL/GenBank/DDBJ whole genome shotgun (WGS) entry which is preliminary data.</text>
</comment>
<proteinExistence type="predicted"/>
<protein>
    <submittedName>
        <fullName evidence="1">Aspartate racemase</fullName>
    </submittedName>
</protein>
<dbReference type="Pfam" id="PF01177">
    <property type="entry name" value="Asp_Glu_race"/>
    <property type="match status" value="1"/>
</dbReference>
<dbReference type="InterPro" id="IPR001920">
    <property type="entry name" value="Asp/Glu_race"/>
</dbReference>
<accession>A0AAW6TL26</accession>
<dbReference type="EMBL" id="SSCJ01000012">
    <property type="protein sequence ID" value="MDI4510809.1"/>
    <property type="molecule type" value="Genomic_DNA"/>
</dbReference>